<dbReference type="AlphaFoldDB" id="A0A0R1MZ87"/>
<dbReference type="NCBIfam" id="NF006379">
    <property type="entry name" value="PRK08618.1"/>
    <property type="match status" value="1"/>
</dbReference>
<proteinExistence type="inferred from homology"/>
<protein>
    <submittedName>
        <fullName evidence="2">Ornithine cyclodeaminase</fullName>
    </submittedName>
</protein>
<dbReference type="GO" id="GO:0016491">
    <property type="term" value="F:oxidoreductase activity"/>
    <property type="evidence" value="ECO:0007669"/>
    <property type="project" value="UniProtKB-ARBA"/>
</dbReference>
<name>A0A0R1MZ87_9LACO</name>
<dbReference type="PANTHER" id="PTHR13812:SF19">
    <property type="entry name" value="KETIMINE REDUCTASE MU-CRYSTALLIN"/>
    <property type="match status" value="1"/>
</dbReference>
<dbReference type="Gene3D" id="3.40.50.720">
    <property type="entry name" value="NAD(P)-binding Rossmann-like Domain"/>
    <property type="match status" value="1"/>
</dbReference>
<gene>
    <name evidence="2" type="ORF">FD09_GL000733</name>
</gene>
<dbReference type="PIRSF" id="PIRSF001439">
    <property type="entry name" value="CryM"/>
    <property type="match status" value="1"/>
</dbReference>
<dbReference type="EMBL" id="AZEC01000012">
    <property type="protein sequence ID" value="KRL11364.1"/>
    <property type="molecule type" value="Genomic_DNA"/>
</dbReference>
<dbReference type="PANTHER" id="PTHR13812">
    <property type="entry name" value="KETIMINE REDUCTASE MU-CRYSTALLIN"/>
    <property type="match status" value="1"/>
</dbReference>
<keyword evidence="3" id="KW-1185">Reference proteome</keyword>
<dbReference type="PATRIC" id="fig|1423792.3.peg.748"/>
<dbReference type="Pfam" id="PF02423">
    <property type="entry name" value="OCD_Mu_crystall"/>
    <property type="match status" value="1"/>
</dbReference>
<dbReference type="SUPFAM" id="SSF51735">
    <property type="entry name" value="NAD(P)-binding Rossmann-fold domains"/>
    <property type="match status" value="1"/>
</dbReference>
<evidence type="ECO:0000313" key="3">
    <source>
        <dbReference type="Proteomes" id="UP000051330"/>
    </source>
</evidence>
<evidence type="ECO:0000313" key="2">
    <source>
        <dbReference type="EMBL" id="KRL11364.1"/>
    </source>
</evidence>
<dbReference type="GO" id="GO:0019752">
    <property type="term" value="P:carboxylic acid metabolic process"/>
    <property type="evidence" value="ECO:0007669"/>
    <property type="project" value="UniProtKB-ARBA"/>
</dbReference>
<dbReference type="InterPro" id="IPR023401">
    <property type="entry name" value="ODC_N"/>
</dbReference>
<evidence type="ECO:0000256" key="1">
    <source>
        <dbReference type="ARBA" id="ARBA00008903"/>
    </source>
</evidence>
<dbReference type="FunFam" id="3.40.50.720:FF:000311">
    <property type="entry name" value="Ornithine cyclodeaminase"/>
    <property type="match status" value="1"/>
</dbReference>
<comment type="caution">
    <text evidence="2">The sequence shown here is derived from an EMBL/GenBank/DDBJ whole genome shotgun (WGS) entry which is preliminary data.</text>
</comment>
<organism evidence="2 3">
    <name type="scientific">Schleiferilactobacillus perolens DSM 12744</name>
    <dbReference type="NCBI Taxonomy" id="1423792"/>
    <lineage>
        <taxon>Bacteria</taxon>
        <taxon>Bacillati</taxon>
        <taxon>Bacillota</taxon>
        <taxon>Bacilli</taxon>
        <taxon>Lactobacillales</taxon>
        <taxon>Lactobacillaceae</taxon>
        <taxon>Schleiferilactobacillus</taxon>
    </lineage>
</organism>
<dbReference type="Proteomes" id="UP000051330">
    <property type="component" value="Unassembled WGS sequence"/>
</dbReference>
<accession>A0A0R1MZ87</accession>
<dbReference type="GO" id="GO:0005737">
    <property type="term" value="C:cytoplasm"/>
    <property type="evidence" value="ECO:0007669"/>
    <property type="project" value="TreeGrafter"/>
</dbReference>
<reference evidence="2 3" key="1">
    <citation type="journal article" date="2015" name="Genome Announc.">
        <title>Expanding the biotechnology potential of lactobacilli through comparative genomics of 213 strains and associated genera.</title>
        <authorList>
            <person name="Sun Z."/>
            <person name="Harris H.M."/>
            <person name="McCann A."/>
            <person name="Guo C."/>
            <person name="Argimon S."/>
            <person name="Zhang W."/>
            <person name="Yang X."/>
            <person name="Jeffery I.B."/>
            <person name="Cooney J.C."/>
            <person name="Kagawa T.F."/>
            <person name="Liu W."/>
            <person name="Song Y."/>
            <person name="Salvetti E."/>
            <person name="Wrobel A."/>
            <person name="Rasinkangas P."/>
            <person name="Parkhill J."/>
            <person name="Rea M.C."/>
            <person name="O'Sullivan O."/>
            <person name="Ritari J."/>
            <person name="Douillard F.P."/>
            <person name="Paul Ross R."/>
            <person name="Yang R."/>
            <person name="Briner A.E."/>
            <person name="Felis G.E."/>
            <person name="de Vos W.M."/>
            <person name="Barrangou R."/>
            <person name="Klaenhammer T.R."/>
            <person name="Caufield P.W."/>
            <person name="Cui Y."/>
            <person name="Zhang H."/>
            <person name="O'Toole P.W."/>
        </authorList>
    </citation>
    <scope>NUCLEOTIDE SEQUENCE [LARGE SCALE GENOMIC DNA]</scope>
    <source>
        <strain evidence="2 3">DSM 12744</strain>
    </source>
</reference>
<dbReference type="InterPro" id="IPR003462">
    <property type="entry name" value="ODC_Mu_crystall"/>
</dbReference>
<comment type="similarity">
    <text evidence="1">Belongs to the ornithine cyclodeaminase/mu-crystallin family.</text>
</comment>
<dbReference type="STRING" id="1423792.FD09_GL000733"/>
<dbReference type="InterPro" id="IPR036291">
    <property type="entry name" value="NAD(P)-bd_dom_sf"/>
</dbReference>
<dbReference type="Gene3D" id="3.30.1780.10">
    <property type="entry name" value="ornithine cyclodeaminase, domain 1"/>
    <property type="match status" value="1"/>
</dbReference>
<sequence length="334" mass="35409">MFHVKILNKQDIQAVFSMKDAIAADKAALAAYSRGETTIPLRTNIDIPAESGQSLYMPGYLAGEHPALGMKIVSVYPHNIDKGLPSVPATMISLDPATGIVSAILDGTYLTQLRTGAMQGAATDLLARQDARTATLIGTGGQAPAQLEAMLTVRPLRQVYVSDIDTHRAQDFAAAMQHKFGDQFNVTITAVHDLGQAIAASDIITSATTSKVATFSAADVKPGTHINGVGAYTPEMHEIPEELVKRANVVIFDTMDGVLAEAGDMITPLKDGTVTKEHYEGELGAVVDGKLSGRTTDQQITLFKTVGTAATDVYVAEQILQAADQAGRGKEVQF</sequence>